<name>A0ABD7PKZ8_RHILE</name>
<accession>A0ABD7PKZ8</accession>
<evidence type="ECO:0000313" key="1">
    <source>
        <dbReference type="EMBL" id="TAW25501.1"/>
    </source>
</evidence>
<geneLocation type="plasmid" evidence="1">
    <name>pSM151B_Rh01</name>
</geneLocation>
<comment type="caution">
    <text evidence="1">The sequence shown here is derived from an EMBL/GenBank/DDBJ whole genome shotgun (WGS) entry which is preliminary data.</text>
</comment>
<protein>
    <submittedName>
        <fullName evidence="1">Uncharacterized protein</fullName>
    </submittedName>
</protein>
<sequence>MLNLCRSHSVAARCARAGRKAARNGLRVYAVGRSRRPPRTVTRKRLSGLMRSTPLNSVQPLHIASIISNAKGLPVFVDVARIEVFPTHHATGGDSMVEFPEQ</sequence>
<evidence type="ECO:0000313" key="2">
    <source>
        <dbReference type="Proteomes" id="UP000292036"/>
    </source>
</evidence>
<dbReference type="Proteomes" id="UP000292036">
    <property type="component" value="Unassembled WGS sequence"/>
</dbReference>
<dbReference type="AlphaFoldDB" id="A0ABD7PKZ8"/>
<proteinExistence type="predicted"/>
<dbReference type="EMBL" id="SIPS01000002">
    <property type="protein sequence ID" value="TAW25501.1"/>
    <property type="molecule type" value="Genomic_DNA"/>
</dbReference>
<keyword evidence="1" id="KW-0614">Plasmid</keyword>
<reference evidence="1 2" key="1">
    <citation type="submission" date="2019-02" db="EMBL/GenBank/DDBJ databases">
        <title>The genomic architecture of introgression among sibling species of bacteria.</title>
        <authorList>
            <person name="Cavassim M.I.A."/>
            <person name="Moeskjaer S."/>
            <person name="Moslemi C."/>
            <person name="Fields B."/>
            <person name="Bachmann A."/>
            <person name="Vilhjalmsson B."/>
            <person name="Schierup M.H."/>
            <person name="Young J.P.W."/>
            <person name="Andersen S.U."/>
        </authorList>
    </citation>
    <scope>NUCLEOTIDE SEQUENCE [LARGE SCALE GENOMIC DNA]</scope>
    <source>
        <strain evidence="1 2">SM151B</strain>
        <plasmid evidence="1">pSM151B_Rh01</plasmid>
    </source>
</reference>
<gene>
    <name evidence="1" type="ORF">ELI19_24710</name>
</gene>
<organism evidence="1 2">
    <name type="scientific">Rhizobium leguminosarum</name>
    <dbReference type="NCBI Taxonomy" id="384"/>
    <lineage>
        <taxon>Bacteria</taxon>
        <taxon>Pseudomonadati</taxon>
        <taxon>Pseudomonadota</taxon>
        <taxon>Alphaproteobacteria</taxon>
        <taxon>Hyphomicrobiales</taxon>
        <taxon>Rhizobiaceae</taxon>
        <taxon>Rhizobium/Agrobacterium group</taxon>
        <taxon>Rhizobium</taxon>
    </lineage>
</organism>